<keyword evidence="2" id="KW-1185">Reference proteome</keyword>
<gene>
    <name evidence="1" type="ORF">NUW58_g7812</name>
</gene>
<evidence type="ECO:0000313" key="2">
    <source>
        <dbReference type="Proteomes" id="UP001143856"/>
    </source>
</evidence>
<sequence>MSAPPPLHRHQSSLEGVIDFSAEAPLEINQRNDAKRRFYRIIEHFGATGTIDNVPPQYEPPRLVRYTYEYALSEESRDNFLRAFFRAMALSLTGQNNDLDNLEDLRSLFFGFANYLLDNFFLPIKASTKKTPQPSPAYHSAVERVQGGVQSFIGTPDRLSQLRGACLVRDRHRCVVTRYFDHKEADRRIIQDGDDARDDDGTLFSEDTVIDELEVAHILPHSLMKADVGHELNPSKQAALGILNMFDSGIVHLIDGANIDRPSNAITLTSFIHAAFGDFKIFFESIPNQPHTYQIQTFYHRRLNIRNLDFPITRTLYLTNDRSIDPPSPRLLAVHRAIAHILRLSGAGEYIDKLLRDMNEESIQADGSTELDRMLRLGLGGWLNKPVY</sequence>
<name>A0ACC1NF21_9PEZI</name>
<proteinExistence type="predicted"/>
<evidence type="ECO:0000313" key="1">
    <source>
        <dbReference type="EMBL" id="KAJ2977446.1"/>
    </source>
</evidence>
<dbReference type="Proteomes" id="UP001143856">
    <property type="component" value="Unassembled WGS sequence"/>
</dbReference>
<protein>
    <submittedName>
        <fullName evidence="1">Uncharacterized protein</fullName>
    </submittedName>
</protein>
<reference evidence="1" key="1">
    <citation type="submission" date="2022-10" db="EMBL/GenBank/DDBJ databases">
        <title>Genome Sequence of Xylaria curta.</title>
        <authorList>
            <person name="Buettner E."/>
        </authorList>
    </citation>
    <scope>NUCLEOTIDE SEQUENCE</scope>
    <source>
        <strain evidence="1">Babe10</strain>
    </source>
</reference>
<comment type="caution">
    <text evidence="1">The sequence shown here is derived from an EMBL/GenBank/DDBJ whole genome shotgun (WGS) entry which is preliminary data.</text>
</comment>
<dbReference type="EMBL" id="JAPDGR010002140">
    <property type="protein sequence ID" value="KAJ2977446.1"/>
    <property type="molecule type" value="Genomic_DNA"/>
</dbReference>
<organism evidence="1 2">
    <name type="scientific">Xylaria curta</name>
    <dbReference type="NCBI Taxonomy" id="42375"/>
    <lineage>
        <taxon>Eukaryota</taxon>
        <taxon>Fungi</taxon>
        <taxon>Dikarya</taxon>
        <taxon>Ascomycota</taxon>
        <taxon>Pezizomycotina</taxon>
        <taxon>Sordariomycetes</taxon>
        <taxon>Xylariomycetidae</taxon>
        <taxon>Xylariales</taxon>
        <taxon>Xylariaceae</taxon>
        <taxon>Xylaria</taxon>
    </lineage>
</organism>
<accession>A0ACC1NF21</accession>